<dbReference type="EMBL" id="LR796339">
    <property type="protein sequence ID" value="CAB4137061.1"/>
    <property type="molecule type" value="Genomic_DNA"/>
</dbReference>
<evidence type="ECO:0000313" key="1">
    <source>
        <dbReference type="EMBL" id="CAB4137061.1"/>
    </source>
</evidence>
<accession>A0A6J5LSG3</accession>
<sequence>MSDETEIKKARKTLSLRYTQPYHVNAIMAGDWDNGTLIKAEIEKQKKSK</sequence>
<organism evidence="1">
    <name type="scientific">uncultured Caudovirales phage</name>
    <dbReference type="NCBI Taxonomy" id="2100421"/>
    <lineage>
        <taxon>Viruses</taxon>
        <taxon>Duplodnaviria</taxon>
        <taxon>Heunggongvirae</taxon>
        <taxon>Uroviricota</taxon>
        <taxon>Caudoviricetes</taxon>
        <taxon>Peduoviridae</taxon>
        <taxon>Maltschvirus</taxon>
        <taxon>Maltschvirus maltsch</taxon>
    </lineage>
</organism>
<name>A0A6J5LSG3_9CAUD</name>
<reference evidence="1" key="1">
    <citation type="submission" date="2020-04" db="EMBL/GenBank/DDBJ databases">
        <authorList>
            <person name="Chiriac C."/>
            <person name="Salcher M."/>
            <person name="Ghai R."/>
            <person name="Kavagutti S V."/>
        </authorList>
    </citation>
    <scope>NUCLEOTIDE SEQUENCE</scope>
</reference>
<protein>
    <submittedName>
        <fullName evidence="1">Uncharacterized protein</fullName>
    </submittedName>
</protein>
<gene>
    <name evidence="1" type="ORF">UFOVP317_7</name>
</gene>
<proteinExistence type="predicted"/>